<dbReference type="SMART" id="SM00451">
    <property type="entry name" value="ZnF_U1"/>
    <property type="match status" value="3"/>
</dbReference>
<dbReference type="AlphaFoldDB" id="A0A8H4BPJ3"/>
<accession>A0A8H4BPJ3</accession>
<dbReference type="Gene3D" id="3.30.160.60">
    <property type="entry name" value="Classic Zinc Finger"/>
    <property type="match status" value="5"/>
</dbReference>
<keyword evidence="3 6" id="KW-0863">Zinc-finger</keyword>
<keyword evidence="4" id="KW-0862">Zinc</keyword>
<sequence>MKPTIRRALILIPRAMDTENISDAHLANADENQEPVIKRERRATIQRTATKQVDDQQEDGSEAMVEGGGRMRRREETKIGKNGLKSRQLTAEQIPEDNNDQGYIYKCPKCPCRTADFLSLMKHRQKFHSGRGYEGNSIKHLTLNPVLNDPNHYCRACERRFFTANIYTNHLQLVHHIPTVVATATATTTTADDDEIDWNEANLSGNTDNSSNLTCRFCSKGFDSRLALTRHQINDHNKRNNGKKARCSECNITYKSTREYIEHKRLVHSDKTNHVEDVSTNHKPVTCKLCGMGFTTIKTHLAHFNRVHRDYIKKDASKTDMAEALIQSLPKLRTRRKSKVNKTVRFLLPDTDDTPSPSSPIKDTTTLRCYTCEMDFDTPSDMSRHMRSVHRDKMTPSEPDQDKDRRTAALTTAQHRCRSCLVECESRSALSHHLSTVHNNFDYSSPKKRSVDQPDSSFTPAPKFECSTCSTLCESRSALRRHVRVEHSAEQQQQPREEPLPVDDVDTAMQHDDEKDSYCKVCQKTYKNWRSYRSHLYTKHRDSIAKRTYNTKSSSTNDTSSALRSSSPTTSTVEPLLPDINDPNFYCRVCDKTLETKSNFYSHLLASHSNYAPKDPSLPQQETTTTTTSKKRTAMLDVDDPNHHCAFCDRTFETQDTFHQHLRSEHYIKQRLNNTTANTNTTTTTTAHRSSHASLPSHGKHLCTICQQRQVTLGHHRQHLRLAHKVRLPPVSRDVTLFRYPDEFIDINSPDLYCAKCDHYFSTKLFFMKHVEGVHAMPVEQ</sequence>
<name>A0A8H4BPJ3_MUCCL</name>
<dbReference type="GO" id="GO:0003676">
    <property type="term" value="F:nucleic acid binding"/>
    <property type="evidence" value="ECO:0007669"/>
    <property type="project" value="InterPro"/>
</dbReference>
<feature type="compositionally biased region" description="Basic and acidic residues" evidence="7">
    <location>
        <begin position="485"/>
        <end position="499"/>
    </location>
</feature>
<evidence type="ECO:0000256" key="7">
    <source>
        <dbReference type="SAM" id="MobiDB-lite"/>
    </source>
</evidence>
<proteinExistence type="predicted"/>
<dbReference type="GO" id="GO:0005634">
    <property type="term" value="C:nucleus"/>
    <property type="evidence" value="ECO:0007669"/>
    <property type="project" value="TreeGrafter"/>
</dbReference>
<evidence type="ECO:0000256" key="3">
    <source>
        <dbReference type="ARBA" id="ARBA00022771"/>
    </source>
</evidence>
<dbReference type="Pfam" id="PF12756">
    <property type="entry name" value="zf-C2H2_2"/>
    <property type="match status" value="1"/>
</dbReference>
<feature type="domain" description="C2H2-type" evidence="8">
    <location>
        <begin position="245"/>
        <end position="273"/>
    </location>
</feature>
<dbReference type="PROSITE" id="PS00028">
    <property type="entry name" value="ZINC_FINGER_C2H2_1"/>
    <property type="match status" value="9"/>
</dbReference>
<dbReference type="GO" id="GO:0000981">
    <property type="term" value="F:DNA-binding transcription factor activity, RNA polymerase II-specific"/>
    <property type="evidence" value="ECO:0007669"/>
    <property type="project" value="TreeGrafter"/>
</dbReference>
<evidence type="ECO:0000313" key="9">
    <source>
        <dbReference type="EMBL" id="KAF1805869.1"/>
    </source>
</evidence>
<gene>
    <name evidence="9" type="ORF">FB192DRAFT_1364928</name>
</gene>
<keyword evidence="5" id="KW-0539">Nucleus</keyword>
<dbReference type="EMBL" id="JAAECE010000002">
    <property type="protein sequence ID" value="KAF1805869.1"/>
    <property type="molecule type" value="Genomic_DNA"/>
</dbReference>
<dbReference type="PROSITE" id="PS50157">
    <property type="entry name" value="ZINC_FINGER_C2H2_2"/>
    <property type="match status" value="6"/>
</dbReference>
<evidence type="ECO:0000256" key="4">
    <source>
        <dbReference type="ARBA" id="ARBA00022833"/>
    </source>
</evidence>
<protein>
    <submittedName>
        <fullName evidence="9">C2H2-type zinc finger transcription factor</fullName>
    </submittedName>
</protein>
<evidence type="ECO:0000259" key="8">
    <source>
        <dbReference type="PROSITE" id="PS50157"/>
    </source>
</evidence>
<dbReference type="Proteomes" id="UP000469890">
    <property type="component" value="Unassembled WGS sequence"/>
</dbReference>
<feature type="domain" description="C2H2-type" evidence="8">
    <location>
        <begin position="367"/>
        <end position="395"/>
    </location>
</feature>
<feature type="region of interest" description="Disordered" evidence="7">
    <location>
        <begin position="548"/>
        <end position="577"/>
    </location>
</feature>
<evidence type="ECO:0000313" key="10">
    <source>
        <dbReference type="Proteomes" id="UP000469890"/>
    </source>
</evidence>
<feature type="region of interest" description="Disordered" evidence="7">
    <location>
        <begin position="26"/>
        <end position="88"/>
    </location>
</feature>
<dbReference type="Pfam" id="PF12874">
    <property type="entry name" value="zf-met"/>
    <property type="match status" value="1"/>
</dbReference>
<dbReference type="GO" id="GO:0008270">
    <property type="term" value="F:zinc ion binding"/>
    <property type="evidence" value="ECO:0007669"/>
    <property type="project" value="UniProtKB-KW"/>
</dbReference>
<dbReference type="InterPro" id="IPR003604">
    <property type="entry name" value="Matrin/U1-like-C_Znf_C2H2"/>
</dbReference>
<feature type="region of interest" description="Disordered" evidence="7">
    <location>
        <begin position="610"/>
        <end position="629"/>
    </location>
</feature>
<dbReference type="InterPro" id="IPR013087">
    <property type="entry name" value="Znf_C2H2_type"/>
</dbReference>
<evidence type="ECO:0000256" key="2">
    <source>
        <dbReference type="ARBA" id="ARBA00022737"/>
    </source>
</evidence>
<feature type="compositionally biased region" description="Basic and acidic residues" evidence="7">
    <location>
        <begin position="389"/>
        <end position="406"/>
    </location>
</feature>
<feature type="compositionally biased region" description="Low complexity" evidence="7">
    <location>
        <begin position="551"/>
        <end position="572"/>
    </location>
</feature>
<dbReference type="PANTHER" id="PTHR24394:SF29">
    <property type="entry name" value="MYONEURIN"/>
    <property type="match status" value="1"/>
</dbReference>
<feature type="domain" description="C2H2-type" evidence="8">
    <location>
        <begin position="585"/>
        <end position="613"/>
    </location>
</feature>
<keyword evidence="1" id="KW-0479">Metal-binding</keyword>
<dbReference type="InterPro" id="IPR041661">
    <property type="entry name" value="ZN622/Rei1/Reh1_Znf-C2H2"/>
</dbReference>
<feature type="domain" description="C2H2-type" evidence="8">
    <location>
        <begin position="464"/>
        <end position="492"/>
    </location>
</feature>
<feature type="region of interest" description="Disordered" evidence="7">
    <location>
        <begin position="381"/>
        <end position="406"/>
    </location>
</feature>
<keyword evidence="2" id="KW-0677">Repeat</keyword>
<feature type="domain" description="C2H2-type" evidence="8">
    <location>
        <begin position="213"/>
        <end position="241"/>
    </location>
</feature>
<feature type="domain" description="C2H2-type" evidence="8">
    <location>
        <begin position="643"/>
        <end position="671"/>
    </location>
</feature>
<dbReference type="PANTHER" id="PTHR24394">
    <property type="entry name" value="ZINC FINGER PROTEIN"/>
    <property type="match status" value="1"/>
</dbReference>
<evidence type="ECO:0000256" key="5">
    <source>
        <dbReference type="ARBA" id="ARBA00023242"/>
    </source>
</evidence>
<feature type="region of interest" description="Disordered" evidence="7">
    <location>
        <begin position="484"/>
        <end position="503"/>
    </location>
</feature>
<evidence type="ECO:0000256" key="1">
    <source>
        <dbReference type="ARBA" id="ARBA00022723"/>
    </source>
</evidence>
<dbReference type="SMART" id="SM00355">
    <property type="entry name" value="ZnF_C2H2"/>
    <property type="match status" value="13"/>
</dbReference>
<organism evidence="9 10">
    <name type="scientific">Mucor circinelloides f. lusitanicus</name>
    <name type="common">Mucor racemosus var. lusitanicus</name>
    <dbReference type="NCBI Taxonomy" id="29924"/>
    <lineage>
        <taxon>Eukaryota</taxon>
        <taxon>Fungi</taxon>
        <taxon>Fungi incertae sedis</taxon>
        <taxon>Mucoromycota</taxon>
        <taxon>Mucoromycotina</taxon>
        <taxon>Mucoromycetes</taxon>
        <taxon>Mucorales</taxon>
        <taxon>Mucorineae</taxon>
        <taxon>Mucoraceae</taxon>
        <taxon>Mucor</taxon>
    </lineage>
</organism>
<comment type="caution">
    <text evidence="9">The sequence shown here is derived from an EMBL/GenBank/DDBJ whole genome shotgun (WGS) entry which is preliminary data.</text>
</comment>
<feature type="region of interest" description="Disordered" evidence="7">
    <location>
        <begin position="439"/>
        <end position="459"/>
    </location>
</feature>
<reference evidence="9 10" key="1">
    <citation type="submission" date="2019-09" db="EMBL/GenBank/DDBJ databases">
        <authorList>
            <consortium name="DOE Joint Genome Institute"/>
            <person name="Mondo S.J."/>
            <person name="Navarro-Mendoza M.I."/>
            <person name="Perez-Arques C."/>
            <person name="Panchal S."/>
            <person name="Nicolas F.E."/>
            <person name="Ganguly P."/>
            <person name="Pangilinan J."/>
            <person name="Grigoriev I."/>
            <person name="Heitman J."/>
            <person name="Sanya K."/>
            <person name="Garre V."/>
        </authorList>
    </citation>
    <scope>NUCLEOTIDE SEQUENCE [LARGE SCALE GENOMIC DNA]</scope>
    <source>
        <strain evidence="9 10">MU402</strain>
    </source>
</reference>
<evidence type="ECO:0000256" key="6">
    <source>
        <dbReference type="PROSITE-ProRule" id="PRU00042"/>
    </source>
</evidence>